<dbReference type="GO" id="GO:0006098">
    <property type="term" value="P:pentose-phosphate shunt"/>
    <property type="evidence" value="ECO:0007669"/>
    <property type="project" value="UniProtKB-UniPathway"/>
</dbReference>
<sequence>MVIVYEDREAVSRAAARLFADQALQGAGERGRFAALLSGGETPRGSFELLGREPLRSSIPWDAVHLFWGDERWVPLDDARSNQGMARRAFIDQVPLSEEQVHGIPFAASPQESAARYDRELRGYFDGEPPRFDLVFLGLGADGHTASLFPGNAALSERNRWACEVYRSEGDLYRVTVTAELINQAALVVFLVAGREKAEIFSRVLEGARQPEELPAQLIRPVTGKLLWLVDREAARLVHQHPVVEGSTSGKVTP</sequence>
<dbReference type="CDD" id="cd01400">
    <property type="entry name" value="6PGL"/>
    <property type="match status" value="1"/>
</dbReference>
<dbReference type="PANTHER" id="PTHR11054:SF0">
    <property type="entry name" value="6-PHOSPHOGLUCONOLACTONASE"/>
    <property type="match status" value="1"/>
</dbReference>
<proteinExistence type="inferred from homology"/>
<comment type="similarity">
    <text evidence="4 7">Belongs to the glucosamine/galactosamine-6-phosphate isomerase family. 6-phosphogluconolactonase subfamily.</text>
</comment>
<name>A0A6V8NCI2_9BACT</name>
<comment type="function">
    <text evidence="2 7">Hydrolysis of 6-phosphogluconolactone to 6-phosphogluconate.</text>
</comment>
<dbReference type="InterPro" id="IPR037171">
    <property type="entry name" value="NagB/RpiA_transferase-like"/>
</dbReference>
<dbReference type="EC" id="3.1.1.31" evidence="5 7"/>
<evidence type="ECO:0000313" key="9">
    <source>
        <dbReference type="EMBL" id="GFO70325.1"/>
    </source>
</evidence>
<evidence type="ECO:0000313" key="10">
    <source>
        <dbReference type="Proteomes" id="UP000587586"/>
    </source>
</evidence>
<dbReference type="NCBIfam" id="TIGR01198">
    <property type="entry name" value="pgl"/>
    <property type="match status" value="1"/>
</dbReference>
<dbReference type="InterPro" id="IPR006148">
    <property type="entry name" value="Glc/Gal-6P_isomerase"/>
</dbReference>
<dbReference type="SUPFAM" id="SSF100950">
    <property type="entry name" value="NagB/RpiA/CoA transferase-like"/>
    <property type="match status" value="1"/>
</dbReference>
<evidence type="ECO:0000259" key="8">
    <source>
        <dbReference type="Pfam" id="PF01182"/>
    </source>
</evidence>
<comment type="catalytic activity">
    <reaction evidence="1 7">
        <text>6-phospho-D-glucono-1,5-lactone + H2O = 6-phospho-D-gluconate + H(+)</text>
        <dbReference type="Rhea" id="RHEA:12556"/>
        <dbReference type="ChEBI" id="CHEBI:15377"/>
        <dbReference type="ChEBI" id="CHEBI:15378"/>
        <dbReference type="ChEBI" id="CHEBI:57955"/>
        <dbReference type="ChEBI" id="CHEBI:58759"/>
        <dbReference type="EC" id="3.1.1.31"/>
    </reaction>
</comment>
<dbReference type="RefSeq" id="WP_183362938.1">
    <property type="nucleotide sequence ID" value="NZ_BLXZ01000009.1"/>
</dbReference>
<keyword evidence="7" id="KW-0378">Hydrolase</keyword>
<evidence type="ECO:0000256" key="6">
    <source>
        <dbReference type="ARBA" id="ARBA00020337"/>
    </source>
</evidence>
<dbReference type="InterPro" id="IPR005900">
    <property type="entry name" value="6-phosphogluconolactonase_DevB"/>
</dbReference>
<keyword evidence="10" id="KW-1185">Reference proteome</keyword>
<evidence type="ECO:0000256" key="2">
    <source>
        <dbReference type="ARBA" id="ARBA00002681"/>
    </source>
</evidence>
<dbReference type="GO" id="GO:0017057">
    <property type="term" value="F:6-phosphogluconolactonase activity"/>
    <property type="evidence" value="ECO:0007669"/>
    <property type="project" value="UniProtKB-UniRule"/>
</dbReference>
<dbReference type="EMBL" id="BLXZ01000009">
    <property type="protein sequence ID" value="GFO70325.1"/>
    <property type="molecule type" value="Genomic_DNA"/>
</dbReference>
<evidence type="ECO:0000256" key="4">
    <source>
        <dbReference type="ARBA" id="ARBA00010662"/>
    </source>
</evidence>
<dbReference type="UniPathway" id="UPA00115">
    <property type="reaction ID" value="UER00409"/>
</dbReference>
<protein>
    <recommendedName>
        <fullName evidence="6 7">6-phosphogluconolactonase</fullName>
        <shortName evidence="7">6PGL</shortName>
        <ecNumber evidence="5 7">3.1.1.31</ecNumber>
    </recommendedName>
</protein>
<dbReference type="InterPro" id="IPR039104">
    <property type="entry name" value="6PGL"/>
</dbReference>
<evidence type="ECO:0000256" key="3">
    <source>
        <dbReference type="ARBA" id="ARBA00004961"/>
    </source>
</evidence>
<accession>A0A6V8NCI2</accession>
<evidence type="ECO:0000256" key="1">
    <source>
        <dbReference type="ARBA" id="ARBA00000832"/>
    </source>
</evidence>
<dbReference type="Gene3D" id="3.40.50.1360">
    <property type="match status" value="1"/>
</dbReference>
<comment type="pathway">
    <text evidence="3 7">Carbohydrate degradation; pentose phosphate pathway; D-ribulose 5-phosphate from D-glucose 6-phosphate (oxidative stage): step 2/3.</text>
</comment>
<evidence type="ECO:0000256" key="5">
    <source>
        <dbReference type="ARBA" id="ARBA00013198"/>
    </source>
</evidence>
<feature type="domain" description="Glucosamine/galactosamine-6-phosphate isomerase" evidence="8">
    <location>
        <begin position="6"/>
        <end position="228"/>
    </location>
</feature>
<organism evidence="9 10">
    <name type="scientific">Geomonas limicola</name>
    <dbReference type="NCBI Taxonomy" id="2740186"/>
    <lineage>
        <taxon>Bacteria</taxon>
        <taxon>Pseudomonadati</taxon>
        <taxon>Thermodesulfobacteriota</taxon>
        <taxon>Desulfuromonadia</taxon>
        <taxon>Geobacterales</taxon>
        <taxon>Geobacteraceae</taxon>
        <taxon>Geomonas</taxon>
    </lineage>
</organism>
<dbReference type="AlphaFoldDB" id="A0A6V8NCI2"/>
<gene>
    <name evidence="7" type="primary">pgl</name>
    <name evidence="9" type="ORF">GMLC_39040</name>
</gene>
<dbReference type="Proteomes" id="UP000587586">
    <property type="component" value="Unassembled WGS sequence"/>
</dbReference>
<comment type="caution">
    <text evidence="9">The sequence shown here is derived from an EMBL/GenBank/DDBJ whole genome shotgun (WGS) entry which is preliminary data.</text>
</comment>
<reference evidence="10" key="1">
    <citation type="submission" date="2020-06" db="EMBL/GenBank/DDBJ databases">
        <title>Draft genomic sequecing of Geomonas sp. Red745.</title>
        <authorList>
            <person name="Itoh H."/>
            <person name="Xu Z.X."/>
            <person name="Ushijima N."/>
            <person name="Masuda Y."/>
            <person name="Shiratori Y."/>
            <person name="Senoo K."/>
        </authorList>
    </citation>
    <scope>NUCLEOTIDE SEQUENCE [LARGE SCALE GENOMIC DNA]</scope>
    <source>
        <strain evidence="10">Red745</strain>
    </source>
</reference>
<evidence type="ECO:0000256" key="7">
    <source>
        <dbReference type="RuleBase" id="RU365095"/>
    </source>
</evidence>
<dbReference type="Pfam" id="PF01182">
    <property type="entry name" value="Glucosamine_iso"/>
    <property type="match status" value="1"/>
</dbReference>
<dbReference type="GO" id="GO:0005975">
    <property type="term" value="P:carbohydrate metabolic process"/>
    <property type="evidence" value="ECO:0007669"/>
    <property type="project" value="UniProtKB-UniRule"/>
</dbReference>
<dbReference type="PANTHER" id="PTHR11054">
    <property type="entry name" value="6-PHOSPHOGLUCONOLACTONASE"/>
    <property type="match status" value="1"/>
</dbReference>